<accession>A0ACD1ISL5</accession>
<dbReference type="EMBL" id="KZ824537">
    <property type="protein sequence ID" value="RAK93272.1"/>
    <property type="molecule type" value="Genomic_DNA"/>
</dbReference>
<reference evidence="1" key="1">
    <citation type="submission" date="2018-02" db="EMBL/GenBank/DDBJ databases">
        <title>The genomes of Aspergillus section Nigri reveals drivers in fungal speciation.</title>
        <authorList>
            <consortium name="DOE Joint Genome Institute"/>
            <person name="Vesth T.C."/>
            <person name="Nybo J."/>
            <person name="Theobald S."/>
            <person name="Brandl J."/>
            <person name="Frisvad J.C."/>
            <person name="Nielsen K.F."/>
            <person name="Lyhne E.K."/>
            <person name="Kogle M.E."/>
            <person name="Kuo A."/>
            <person name="Riley R."/>
            <person name="Clum A."/>
            <person name="Nolan M."/>
            <person name="Lipzen A."/>
            <person name="Salamov A."/>
            <person name="Henrissat B."/>
            <person name="Wiebenga A."/>
            <person name="De vries R.P."/>
            <person name="Grigoriev I.V."/>
            <person name="Mortensen U.H."/>
            <person name="Andersen M.R."/>
            <person name="Baker S.E."/>
        </authorList>
    </citation>
    <scope>NUCLEOTIDE SEQUENCE</scope>
    <source>
        <strain evidence="1">CBS 115574</strain>
    </source>
</reference>
<sequence length="60" mass="7262">MTVMDRYDLVMFFFYFLPFFTALHHLRHFPLLVCSWKVEHNAYQKSRHLLGTPVTSTITR</sequence>
<gene>
    <name evidence="1" type="ORF">BO79DRAFT_44733</name>
</gene>
<keyword evidence="2" id="KW-1185">Reference proteome</keyword>
<proteinExistence type="predicted"/>
<evidence type="ECO:0000313" key="1">
    <source>
        <dbReference type="EMBL" id="RAK93272.1"/>
    </source>
</evidence>
<organism evidence="1 2">
    <name type="scientific">Aspergillus costaricaensis CBS 115574</name>
    <dbReference type="NCBI Taxonomy" id="1448317"/>
    <lineage>
        <taxon>Eukaryota</taxon>
        <taxon>Fungi</taxon>
        <taxon>Dikarya</taxon>
        <taxon>Ascomycota</taxon>
        <taxon>Pezizomycotina</taxon>
        <taxon>Eurotiomycetes</taxon>
        <taxon>Eurotiomycetidae</taxon>
        <taxon>Eurotiales</taxon>
        <taxon>Aspergillaceae</taxon>
        <taxon>Aspergillus</taxon>
        <taxon>Aspergillus subgen. Circumdati</taxon>
    </lineage>
</organism>
<dbReference type="Proteomes" id="UP000249748">
    <property type="component" value="Unassembled WGS sequence"/>
</dbReference>
<protein>
    <submittedName>
        <fullName evidence="1">Uncharacterized protein</fullName>
    </submittedName>
</protein>
<name>A0ACD1ISL5_9EURO</name>
<evidence type="ECO:0000313" key="2">
    <source>
        <dbReference type="Proteomes" id="UP000249748"/>
    </source>
</evidence>